<protein>
    <submittedName>
        <fullName evidence="1">Uncharacterized protein</fullName>
    </submittedName>
</protein>
<gene>
    <name evidence="1" type="ORF">BJY22_002653</name>
</gene>
<evidence type="ECO:0000313" key="1">
    <source>
        <dbReference type="EMBL" id="NIK56936.1"/>
    </source>
</evidence>
<reference evidence="1 2" key="1">
    <citation type="submission" date="2020-03" db="EMBL/GenBank/DDBJ databases">
        <title>Sequencing the genomes of 1000 actinobacteria strains.</title>
        <authorList>
            <person name="Klenk H.-P."/>
        </authorList>
    </citation>
    <scope>NUCLEOTIDE SEQUENCE [LARGE SCALE GENOMIC DNA]</scope>
    <source>
        <strain evidence="1 2">DSM 45490</strain>
    </source>
</reference>
<accession>A0A7X5V952</accession>
<sequence>MGFFGSYVYAGGAWREVDSDAEDAVPPEPYLAVMIHDSDIAMIRYSPAGAGTGVAFLGHTPRAYFGDPSASSPTDTAIEAAGLAAWARVAGSSPDPHVIERFLASDEQDDTADDVPDEDVFVEVKTARFIQTLGLPKLPQ</sequence>
<evidence type="ECO:0000313" key="2">
    <source>
        <dbReference type="Proteomes" id="UP000555407"/>
    </source>
</evidence>
<keyword evidence="2" id="KW-1185">Reference proteome</keyword>
<dbReference type="AlphaFoldDB" id="A0A7X5V952"/>
<organism evidence="1 2">
    <name type="scientific">Kribbella shirazensis</name>
    <dbReference type="NCBI Taxonomy" id="1105143"/>
    <lineage>
        <taxon>Bacteria</taxon>
        <taxon>Bacillati</taxon>
        <taxon>Actinomycetota</taxon>
        <taxon>Actinomycetes</taxon>
        <taxon>Propionibacteriales</taxon>
        <taxon>Kribbellaceae</taxon>
        <taxon>Kribbella</taxon>
    </lineage>
</organism>
<dbReference type="Proteomes" id="UP000555407">
    <property type="component" value="Unassembled WGS sequence"/>
</dbReference>
<dbReference type="RefSeq" id="WP_167206642.1">
    <property type="nucleotide sequence ID" value="NZ_JAASRO010000001.1"/>
</dbReference>
<proteinExistence type="predicted"/>
<comment type="caution">
    <text evidence="1">The sequence shown here is derived from an EMBL/GenBank/DDBJ whole genome shotgun (WGS) entry which is preliminary data.</text>
</comment>
<name>A0A7X5V952_9ACTN</name>
<dbReference type="EMBL" id="JAASRO010000001">
    <property type="protein sequence ID" value="NIK56936.1"/>
    <property type="molecule type" value="Genomic_DNA"/>
</dbReference>